<protein>
    <submittedName>
        <fullName evidence="1">Uncharacterized protein</fullName>
    </submittedName>
</protein>
<dbReference type="Proteomes" id="UP000054776">
    <property type="component" value="Unassembled WGS sequence"/>
</dbReference>
<organism evidence="1 2">
    <name type="scientific">Trichinella spiralis</name>
    <name type="common">Trichina worm</name>
    <dbReference type="NCBI Taxonomy" id="6334"/>
    <lineage>
        <taxon>Eukaryota</taxon>
        <taxon>Metazoa</taxon>
        <taxon>Ecdysozoa</taxon>
        <taxon>Nematoda</taxon>
        <taxon>Enoplea</taxon>
        <taxon>Dorylaimia</taxon>
        <taxon>Trichinellida</taxon>
        <taxon>Trichinellidae</taxon>
        <taxon>Trichinella</taxon>
    </lineage>
</organism>
<comment type="caution">
    <text evidence="1">The sequence shown here is derived from an EMBL/GenBank/DDBJ whole genome shotgun (WGS) entry which is preliminary data.</text>
</comment>
<evidence type="ECO:0000313" key="2">
    <source>
        <dbReference type="Proteomes" id="UP000054776"/>
    </source>
</evidence>
<accession>A0A0V1BQL3</accession>
<dbReference type="AlphaFoldDB" id="A0A0V1BQL3"/>
<gene>
    <name evidence="1" type="ORF">T01_9715</name>
</gene>
<sequence>MKLEDNVPMLQITSCNLHLFYNCIVQPEYETKSSMVDTIIFPISIALSLIADDSAAALADGRSRATCLNGLAWQNGMMTSIAIKQHRMNIFILICFLLKN</sequence>
<evidence type="ECO:0000313" key="1">
    <source>
        <dbReference type="EMBL" id="KRY39524.1"/>
    </source>
</evidence>
<dbReference type="InParanoid" id="A0A0V1BQL3"/>
<keyword evidence="2" id="KW-1185">Reference proteome</keyword>
<dbReference type="EMBL" id="JYDH01000018">
    <property type="protein sequence ID" value="KRY39524.1"/>
    <property type="molecule type" value="Genomic_DNA"/>
</dbReference>
<name>A0A0V1BQL3_TRISP</name>
<proteinExistence type="predicted"/>
<reference evidence="1 2" key="1">
    <citation type="submission" date="2015-01" db="EMBL/GenBank/DDBJ databases">
        <title>Evolution of Trichinella species and genotypes.</title>
        <authorList>
            <person name="Korhonen P.K."/>
            <person name="Edoardo P."/>
            <person name="Giuseppe L.R."/>
            <person name="Gasser R.B."/>
        </authorList>
    </citation>
    <scope>NUCLEOTIDE SEQUENCE [LARGE SCALE GENOMIC DNA]</scope>
    <source>
        <strain evidence="1">ISS3</strain>
    </source>
</reference>